<reference evidence="2 3" key="1">
    <citation type="submission" date="2020-08" db="EMBL/GenBank/DDBJ databases">
        <title>Functional genomics of gut bacteria from endangered species of beetles.</title>
        <authorList>
            <person name="Carlos-Shanley C."/>
        </authorList>
    </citation>
    <scope>NUCLEOTIDE SEQUENCE [LARGE SCALE GENOMIC DNA]</scope>
    <source>
        <strain evidence="2 3">S00179</strain>
    </source>
</reference>
<evidence type="ECO:0000313" key="2">
    <source>
        <dbReference type="EMBL" id="MBB4863194.1"/>
    </source>
</evidence>
<sequence>MLSDAHVSEVIAKCEVLKAAGLWAREPKLRPRAWLENFETADRPTAAFLLDKFTFYNSDLTCKLLISSYMSLGDGMPKALFQRTPEDIFKDLNSAIITPVKGEQPNPTDSGYLVCRMARQVFHIEEKYVLDTSAALKHAYTGGTIIFVDDFVGSGDQFLTTWKSPDRQGKSFSDAQAKTNFLAIYITLIVTDFGLKNIQQTAPYVSVCSAHILTEKSTIRGILKESPLMQPMVETFLNKYIQRLTPSEPYMTTGNYLKYGYKERGLLLGFDHSVPDATLPIFWSKGIENWEPLIERS</sequence>
<evidence type="ECO:0000313" key="3">
    <source>
        <dbReference type="Proteomes" id="UP000566995"/>
    </source>
</evidence>
<accession>A0A7W7P109</accession>
<name>A0A7W7P109_PSENT</name>
<dbReference type="Pfam" id="PF24390">
    <property type="entry name" value="PRTase-CE"/>
    <property type="match status" value="1"/>
</dbReference>
<feature type="domain" description="PRTase-CE" evidence="1">
    <location>
        <begin position="32"/>
        <end position="296"/>
    </location>
</feature>
<dbReference type="AlphaFoldDB" id="A0A7W7P109"/>
<dbReference type="InterPro" id="IPR056920">
    <property type="entry name" value="PRTase-CE"/>
</dbReference>
<proteinExistence type="predicted"/>
<gene>
    <name evidence="2" type="ORF">HNP46_002041</name>
</gene>
<dbReference type="EMBL" id="JACHLI010000006">
    <property type="protein sequence ID" value="MBB4863194.1"/>
    <property type="molecule type" value="Genomic_DNA"/>
</dbReference>
<protein>
    <recommendedName>
        <fullName evidence="1">PRTase-CE domain-containing protein</fullName>
    </recommendedName>
</protein>
<dbReference type="RefSeq" id="WP_184588349.1">
    <property type="nucleotide sequence ID" value="NZ_JACHLI010000006.1"/>
</dbReference>
<evidence type="ECO:0000259" key="1">
    <source>
        <dbReference type="Pfam" id="PF24390"/>
    </source>
</evidence>
<organism evidence="2 3">
    <name type="scientific">Pseudomonas nitroreducens</name>
    <dbReference type="NCBI Taxonomy" id="46680"/>
    <lineage>
        <taxon>Bacteria</taxon>
        <taxon>Pseudomonadati</taxon>
        <taxon>Pseudomonadota</taxon>
        <taxon>Gammaproteobacteria</taxon>
        <taxon>Pseudomonadales</taxon>
        <taxon>Pseudomonadaceae</taxon>
        <taxon>Pseudomonas</taxon>
    </lineage>
</organism>
<dbReference type="Proteomes" id="UP000566995">
    <property type="component" value="Unassembled WGS sequence"/>
</dbReference>
<comment type="caution">
    <text evidence="2">The sequence shown here is derived from an EMBL/GenBank/DDBJ whole genome shotgun (WGS) entry which is preliminary data.</text>
</comment>